<reference evidence="1 2" key="1">
    <citation type="submission" date="2019-08" db="EMBL/GenBank/DDBJ databases">
        <authorList>
            <person name="Alioto T."/>
            <person name="Alioto T."/>
            <person name="Gomez Garrido J."/>
        </authorList>
    </citation>
    <scope>NUCLEOTIDE SEQUENCE [LARGE SCALE GENOMIC DNA]</scope>
</reference>
<protein>
    <submittedName>
        <fullName evidence="1">Uncharacterized protein</fullName>
    </submittedName>
</protein>
<evidence type="ECO:0000313" key="2">
    <source>
        <dbReference type="Proteomes" id="UP000325440"/>
    </source>
</evidence>
<dbReference type="EMBL" id="CABPRJ010001429">
    <property type="protein sequence ID" value="VVC35949.1"/>
    <property type="molecule type" value="Genomic_DNA"/>
</dbReference>
<accession>A0A5E4MWN3</accession>
<organism evidence="1 2">
    <name type="scientific">Cinara cedri</name>
    <dbReference type="NCBI Taxonomy" id="506608"/>
    <lineage>
        <taxon>Eukaryota</taxon>
        <taxon>Metazoa</taxon>
        <taxon>Ecdysozoa</taxon>
        <taxon>Arthropoda</taxon>
        <taxon>Hexapoda</taxon>
        <taxon>Insecta</taxon>
        <taxon>Pterygota</taxon>
        <taxon>Neoptera</taxon>
        <taxon>Paraneoptera</taxon>
        <taxon>Hemiptera</taxon>
        <taxon>Sternorrhyncha</taxon>
        <taxon>Aphidomorpha</taxon>
        <taxon>Aphidoidea</taxon>
        <taxon>Aphididae</taxon>
        <taxon>Lachninae</taxon>
        <taxon>Cinara</taxon>
    </lineage>
</organism>
<dbReference type="Proteomes" id="UP000325440">
    <property type="component" value="Unassembled WGS sequence"/>
</dbReference>
<evidence type="ECO:0000313" key="1">
    <source>
        <dbReference type="EMBL" id="VVC35949.1"/>
    </source>
</evidence>
<gene>
    <name evidence="1" type="ORF">CINCED_3A005693</name>
</gene>
<dbReference type="AlphaFoldDB" id="A0A5E4MWN3"/>
<name>A0A5E4MWN3_9HEMI</name>
<proteinExistence type="predicted"/>
<keyword evidence="2" id="KW-1185">Reference proteome</keyword>
<sequence>MPDLGQEREKMWLVPFFNNYRHPITNDFRYDVKASYEYPCLDLRFVHGPGHIIAIHITVTDSPLDISQS</sequence>